<comment type="caution">
    <text evidence="1">The sequence shown here is derived from an EMBL/GenBank/DDBJ whole genome shotgun (WGS) entry which is preliminary data.</text>
</comment>
<dbReference type="InterPro" id="IPR007841">
    <property type="entry name" value="UPF0210"/>
</dbReference>
<name>K2F7Z8_9BACT</name>
<evidence type="ECO:0000313" key="1">
    <source>
        <dbReference type="EMBL" id="EKE27291.1"/>
    </source>
</evidence>
<dbReference type="PANTHER" id="PTHR37560:SF2">
    <property type="entry name" value="DUF711 DOMAIN-CONTAINING PROTEIN"/>
    <property type="match status" value="1"/>
</dbReference>
<dbReference type="Pfam" id="PF05167">
    <property type="entry name" value="DUF711"/>
    <property type="match status" value="1"/>
</dbReference>
<gene>
    <name evidence="1" type="ORF">ACD_3C00226G0010</name>
</gene>
<dbReference type="Gene3D" id="3.20.70.20">
    <property type="match status" value="1"/>
</dbReference>
<dbReference type="PANTHER" id="PTHR37560">
    <property type="entry name" value="UPF0210 PROTEIN SPR0218"/>
    <property type="match status" value="1"/>
</dbReference>
<reference evidence="1" key="1">
    <citation type="journal article" date="2012" name="Science">
        <title>Fermentation, hydrogen, and sulfur metabolism in multiple uncultivated bacterial phyla.</title>
        <authorList>
            <person name="Wrighton K.C."/>
            <person name="Thomas B.C."/>
            <person name="Sharon I."/>
            <person name="Miller C.S."/>
            <person name="Castelle C.J."/>
            <person name="VerBerkmoes N.C."/>
            <person name="Wilkins M.J."/>
            <person name="Hettich R.L."/>
            <person name="Lipton M.S."/>
            <person name="Williams K.H."/>
            <person name="Long P.E."/>
            <person name="Banfield J.F."/>
        </authorList>
    </citation>
    <scope>NUCLEOTIDE SEQUENCE [LARGE SCALE GENOMIC DNA]</scope>
</reference>
<dbReference type="EMBL" id="AMFJ01000500">
    <property type="protein sequence ID" value="EKE27291.1"/>
    <property type="molecule type" value="Genomic_DNA"/>
</dbReference>
<proteinExistence type="predicted"/>
<dbReference type="SUPFAM" id="SSF51998">
    <property type="entry name" value="PFL-like glycyl radical enzymes"/>
    <property type="match status" value="1"/>
</dbReference>
<organism evidence="1">
    <name type="scientific">uncultured bacterium</name>
    <name type="common">gcode 4</name>
    <dbReference type="NCBI Taxonomy" id="1234023"/>
    <lineage>
        <taxon>Bacteria</taxon>
        <taxon>environmental samples</taxon>
    </lineage>
</organism>
<protein>
    <submittedName>
        <fullName evidence="1">Uncharacterized protein</fullName>
    </submittedName>
</protein>
<sequence length="337" mass="40620">MNKIIRSICYFGESFNHDMIEKSAEIENILRTHWFEIQTKRICLKNNDWTVDPWILLEQWILLSLWDFSYKTLDPIFEQFLNSQNITINLDLTNETIEEKHINLLYEIINENPSKTFNFTYTFNNKTASPYFPSAKYEKNWFSIWLQPTDLSENCKTLDEWLLNMEEAWNELIGLFKNDSEFLWIDSSVAPLFEWKSSLIDFINRLWVDFSSSVTTDIYTQITNFIKRQNPKPVWLCWLMFPCLEDFELASEYSVWNFSIERNIFLSLHSWLWIDTYPIWINQNKKKVADILKLVQALSNKYSKPLSVRFVSDWKAKIWEMTDFKNQYLKDVIVREL</sequence>
<accession>K2F7Z8</accession>
<dbReference type="AlphaFoldDB" id="K2F7Z8"/>